<accession>A0A1H6A270</accession>
<evidence type="ECO:0000313" key="2">
    <source>
        <dbReference type="Proteomes" id="UP000236738"/>
    </source>
</evidence>
<gene>
    <name evidence="1" type="ORF">SAMN05421847_2330</name>
</gene>
<dbReference type="PANTHER" id="PTHR34986">
    <property type="entry name" value="EVOLVED BETA-GALACTOSIDASE SUBUNIT BETA"/>
    <property type="match status" value="1"/>
</dbReference>
<dbReference type="AlphaFoldDB" id="A0A1H6A270"/>
<organism evidence="1 2">
    <name type="scientific">Halpernia humi</name>
    <dbReference type="NCBI Taxonomy" id="493375"/>
    <lineage>
        <taxon>Bacteria</taxon>
        <taxon>Pseudomonadati</taxon>
        <taxon>Bacteroidota</taxon>
        <taxon>Flavobacteriia</taxon>
        <taxon>Flavobacteriales</taxon>
        <taxon>Weeksellaceae</taxon>
        <taxon>Chryseobacterium group</taxon>
        <taxon>Halpernia</taxon>
    </lineage>
</organism>
<dbReference type="Proteomes" id="UP000236738">
    <property type="component" value="Unassembled WGS sequence"/>
</dbReference>
<name>A0A1H6A270_9FLAO</name>
<dbReference type="NCBIfam" id="TIGR00022">
    <property type="entry name" value="YhcH/YjgK/YiaL family protein"/>
    <property type="match status" value="1"/>
</dbReference>
<dbReference type="GO" id="GO:0005829">
    <property type="term" value="C:cytosol"/>
    <property type="evidence" value="ECO:0007669"/>
    <property type="project" value="TreeGrafter"/>
</dbReference>
<sequence>MILDKLENINRYSLDLAFVSEDLQNEFRAGRFEIAGEEKFGIGLQYETTDGTTGLWEGHKVYLDIHVILEGEEIVEIADINQMTLTKPYEMDYHLFQGEKQQSVILSKGYFLILFPNEIHKTGVNVERTVNVKKNVYKLLL</sequence>
<protein>
    <submittedName>
        <fullName evidence="1">YhcH/YjgK/YiaL family protein</fullName>
    </submittedName>
</protein>
<dbReference type="SUPFAM" id="SSF51197">
    <property type="entry name" value="Clavaminate synthase-like"/>
    <property type="match status" value="1"/>
</dbReference>
<dbReference type="OrthoDB" id="9792756at2"/>
<dbReference type="EMBL" id="FNUS01000005">
    <property type="protein sequence ID" value="SEG42829.1"/>
    <property type="molecule type" value="Genomic_DNA"/>
</dbReference>
<dbReference type="InterPro" id="IPR004375">
    <property type="entry name" value="NanQ/TabA/YiaL"/>
</dbReference>
<keyword evidence="2" id="KW-1185">Reference proteome</keyword>
<reference evidence="2" key="1">
    <citation type="submission" date="2016-10" db="EMBL/GenBank/DDBJ databases">
        <authorList>
            <person name="Varghese N."/>
            <person name="Submissions S."/>
        </authorList>
    </citation>
    <scope>NUCLEOTIDE SEQUENCE [LARGE SCALE GENOMIC DNA]</scope>
    <source>
        <strain evidence="2">DSM 21580</strain>
    </source>
</reference>
<dbReference type="RefSeq" id="WP_103914192.1">
    <property type="nucleotide sequence ID" value="NZ_FNUS01000005.1"/>
</dbReference>
<evidence type="ECO:0000313" key="1">
    <source>
        <dbReference type="EMBL" id="SEG42829.1"/>
    </source>
</evidence>
<dbReference type="InterPro" id="IPR037012">
    <property type="entry name" value="NanQ/TabA/YiaL_sf"/>
</dbReference>
<dbReference type="Pfam" id="PF04074">
    <property type="entry name" value="DUF386"/>
    <property type="match status" value="1"/>
</dbReference>
<dbReference type="PANTHER" id="PTHR34986:SF1">
    <property type="entry name" value="PROTEIN YIAL"/>
    <property type="match status" value="1"/>
</dbReference>
<dbReference type="Gene3D" id="2.60.120.370">
    <property type="entry name" value="YhcH/YjgK/YiaL"/>
    <property type="match status" value="1"/>
</dbReference>
<proteinExistence type="predicted"/>